<keyword evidence="6 7" id="KW-0012">Acyltransferase</keyword>
<dbReference type="InterPro" id="IPR007691">
    <property type="entry name" value="LpxD"/>
</dbReference>
<comment type="function">
    <text evidence="7">Catalyzes the N-acylation of UDP-3-O-acylglucosamine using 3-hydroxyacyl-ACP as the acyl donor. Is involved in the biosynthesis of lipid A, a phosphorylated glycolipid that anchors the lipopolysaccharide to the outer membrane of the cell.</text>
</comment>
<feature type="active site" description="Proton acceptor" evidence="7">
    <location>
        <position position="240"/>
    </location>
</feature>
<dbReference type="GO" id="GO:0103118">
    <property type="term" value="F:UDP-3-O-[(3R)-3-hydroxyacyl]-glucosamine N-acyltransferase activity"/>
    <property type="evidence" value="ECO:0007669"/>
    <property type="project" value="UniProtKB-EC"/>
</dbReference>
<sequence length="330" mass="35204">MSSHSIEEICSHIGSEFPSEKNVIIKKIASLKNADSESISFLTKSSFKDDLKASKARFLIVRKEDSHLCDGRGIIHANPYLAYAKLTQLFNPRTPLKPSIDPTAIIEQDVMIGETAFIGPFNCIGKMSVIGEGAIVMSHVSIGSNVRIGENTRVHPNVTIGNDVVIGGNCEIFSSASIGTDGFGYAESKEGEWIKIIQMGGVVIGDNVDIGSNTVIDRGAINNTIIESGTKIDNQVQIGHNCHIGENTVIAGCVGIAGSAVLGSGCKVGGAAMILGHLHIADKTTVSPGTMITKSIKKSGEKFTSIIPFLEHSDWLRFASKLKQFGKKHD</sequence>
<evidence type="ECO:0000313" key="9">
    <source>
        <dbReference type="EMBL" id="EAV47309.1"/>
    </source>
</evidence>
<dbReference type="Proteomes" id="UP000054262">
    <property type="component" value="Unassembled WGS sequence"/>
</dbReference>
<dbReference type="GO" id="GO:0016410">
    <property type="term" value="F:N-acyltransferase activity"/>
    <property type="evidence" value="ECO:0007669"/>
    <property type="project" value="InterPro"/>
</dbReference>
<keyword evidence="1 7" id="KW-0444">Lipid biosynthesis</keyword>
<dbReference type="AlphaFoldDB" id="A0P6Z9"/>
<dbReference type="InterPro" id="IPR020573">
    <property type="entry name" value="UDP_GlcNAc_AcTrfase_non-rep"/>
</dbReference>
<dbReference type="InterPro" id="IPR001451">
    <property type="entry name" value="Hexapep"/>
</dbReference>
<dbReference type="Gene3D" id="2.160.10.10">
    <property type="entry name" value="Hexapeptide repeat proteins"/>
    <property type="match status" value="1"/>
</dbReference>
<dbReference type="HAMAP" id="MF_00523">
    <property type="entry name" value="LpxD"/>
    <property type="match status" value="1"/>
</dbReference>
<evidence type="ECO:0000256" key="7">
    <source>
        <dbReference type="HAMAP-Rule" id="MF_00523"/>
    </source>
</evidence>
<comment type="pathway">
    <text evidence="7">Bacterial outer membrane biogenesis; LPS lipid A biosynthesis.</text>
</comment>
<evidence type="ECO:0000256" key="4">
    <source>
        <dbReference type="ARBA" id="ARBA00022737"/>
    </source>
</evidence>
<dbReference type="CDD" id="cd03352">
    <property type="entry name" value="LbH_LpxD"/>
    <property type="match status" value="1"/>
</dbReference>
<evidence type="ECO:0000256" key="2">
    <source>
        <dbReference type="ARBA" id="ARBA00022556"/>
    </source>
</evidence>
<evidence type="ECO:0000256" key="6">
    <source>
        <dbReference type="ARBA" id="ARBA00023315"/>
    </source>
</evidence>
<keyword evidence="10" id="KW-1185">Reference proteome</keyword>
<evidence type="ECO:0000256" key="5">
    <source>
        <dbReference type="ARBA" id="ARBA00023098"/>
    </source>
</evidence>
<dbReference type="PANTHER" id="PTHR43378">
    <property type="entry name" value="UDP-3-O-ACYLGLUCOSAMINE N-ACYLTRANSFERASE"/>
    <property type="match status" value="1"/>
</dbReference>
<protein>
    <recommendedName>
        <fullName evidence="7">UDP-3-O-acylglucosamine N-acyltransferase</fullName>
        <ecNumber evidence="7">2.3.1.191</ecNumber>
    </recommendedName>
</protein>
<feature type="domain" description="UDP-3-O-[3-hydroxymyristoyl] glucosamine N-acyltransferase non-repeat region" evidence="8">
    <location>
        <begin position="23"/>
        <end position="89"/>
    </location>
</feature>
<comment type="catalytic activity">
    <reaction evidence="7">
        <text>a UDP-3-O-[(3R)-3-hydroxyacyl]-alpha-D-glucosamine + a (3R)-hydroxyacyl-[ACP] = a UDP-2-N,3-O-bis[(3R)-3-hydroxyacyl]-alpha-D-glucosamine + holo-[ACP] + H(+)</text>
        <dbReference type="Rhea" id="RHEA:53836"/>
        <dbReference type="Rhea" id="RHEA-COMP:9685"/>
        <dbReference type="Rhea" id="RHEA-COMP:9945"/>
        <dbReference type="ChEBI" id="CHEBI:15378"/>
        <dbReference type="ChEBI" id="CHEBI:64479"/>
        <dbReference type="ChEBI" id="CHEBI:78827"/>
        <dbReference type="ChEBI" id="CHEBI:137740"/>
        <dbReference type="ChEBI" id="CHEBI:137748"/>
        <dbReference type="EC" id="2.3.1.191"/>
    </reaction>
</comment>
<dbReference type="NCBIfam" id="TIGR01853">
    <property type="entry name" value="lipid_A_lpxD"/>
    <property type="match status" value="1"/>
</dbReference>
<dbReference type="NCBIfam" id="NF002060">
    <property type="entry name" value="PRK00892.1"/>
    <property type="match status" value="1"/>
</dbReference>
<dbReference type="PANTHER" id="PTHR43378:SF2">
    <property type="entry name" value="UDP-3-O-ACYLGLUCOSAMINE N-ACYLTRANSFERASE 1, MITOCHONDRIAL-RELATED"/>
    <property type="match status" value="1"/>
</dbReference>
<evidence type="ECO:0000256" key="1">
    <source>
        <dbReference type="ARBA" id="ARBA00022516"/>
    </source>
</evidence>
<gene>
    <name evidence="7" type="primary">lpxD</name>
    <name evidence="9" type="ORF">MB2181_04510</name>
</gene>
<dbReference type="Pfam" id="PF00132">
    <property type="entry name" value="Hexapep"/>
    <property type="match status" value="2"/>
</dbReference>
<dbReference type="EC" id="2.3.1.191" evidence="7"/>
<dbReference type="GO" id="GO:0009245">
    <property type="term" value="P:lipid A biosynthetic process"/>
    <property type="evidence" value="ECO:0007669"/>
    <property type="project" value="UniProtKB-UniRule"/>
</dbReference>
<dbReference type="UniPathway" id="UPA00973"/>
<keyword evidence="2 7" id="KW-0441">Lipid A biosynthesis</keyword>
<comment type="subunit">
    <text evidence="7">Homotrimer.</text>
</comment>
<dbReference type="InterPro" id="IPR018357">
    <property type="entry name" value="Hexapep_transf_CS"/>
</dbReference>
<keyword evidence="3 7" id="KW-0808">Transferase</keyword>
<dbReference type="InterPro" id="IPR011004">
    <property type="entry name" value="Trimer_LpxA-like_sf"/>
</dbReference>
<accession>A0P6Z9</accession>
<name>A0P6Z9_9PROT</name>
<keyword evidence="4 7" id="KW-0677">Repeat</keyword>
<dbReference type="GO" id="GO:0016020">
    <property type="term" value="C:membrane"/>
    <property type="evidence" value="ECO:0007669"/>
    <property type="project" value="GOC"/>
</dbReference>
<comment type="similarity">
    <text evidence="7">Belongs to the transferase hexapeptide repeat family. LpxD subfamily.</text>
</comment>
<proteinExistence type="inferred from homology"/>
<dbReference type="Gene3D" id="3.40.1390.10">
    <property type="entry name" value="MurE/MurF, N-terminal domain"/>
    <property type="match status" value="1"/>
</dbReference>
<keyword evidence="5 7" id="KW-0443">Lipid metabolism</keyword>
<dbReference type="PROSITE" id="PS00101">
    <property type="entry name" value="HEXAPEP_TRANSFERASES"/>
    <property type="match status" value="1"/>
</dbReference>
<comment type="caution">
    <text evidence="9">The sequence shown here is derived from an EMBL/GenBank/DDBJ whole genome shotgun (WGS) entry which is preliminary data.</text>
</comment>
<dbReference type="OrthoDB" id="9784739at2"/>
<evidence type="ECO:0000313" key="10">
    <source>
        <dbReference type="Proteomes" id="UP000054262"/>
    </source>
</evidence>
<evidence type="ECO:0000259" key="8">
    <source>
        <dbReference type="Pfam" id="PF04613"/>
    </source>
</evidence>
<dbReference type="SUPFAM" id="SSF51161">
    <property type="entry name" value="Trimeric LpxA-like enzymes"/>
    <property type="match status" value="1"/>
</dbReference>
<evidence type="ECO:0000256" key="3">
    <source>
        <dbReference type="ARBA" id="ARBA00022679"/>
    </source>
</evidence>
<reference evidence="9 10" key="1">
    <citation type="submission" date="2006-11" db="EMBL/GenBank/DDBJ databases">
        <authorList>
            <person name="Giovannoni S."/>
            <person name="Vergin K."/>
            <person name="Ferriera S."/>
            <person name="Johnson J."/>
            <person name="Kravitz S."/>
            <person name="Beeson K."/>
            <person name="Sutton G."/>
            <person name="Rogers Y.-H."/>
            <person name="Friedman R."/>
            <person name="Frazier M."/>
            <person name="Venter J.C."/>
        </authorList>
    </citation>
    <scope>NUCLEOTIDE SEQUENCE [LARGE SCALE GENOMIC DNA]</scope>
    <source>
        <strain evidence="9 10">HTCC2181</strain>
    </source>
</reference>
<dbReference type="Pfam" id="PF04613">
    <property type="entry name" value="LpxD"/>
    <property type="match status" value="1"/>
</dbReference>
<dbReference type="EMBL" id="AAUX01000001">
    <property type="protein sequence ID" value="EAV47309.1"/>
    <property type="molecule type" value="Genomic_DNA"/>
</dbReference>
<organism evidence="9 10">
    <name type="scientific">Methylophilales bacterium HTCC2181</name>
    <dbReference type="NCBI Taxonomy" id="383631"/>
    <lineage>
        <taxon>Bacteria</taxon>
        <taxon>Pseudomonadati</taxon>
        <taxon>Pseudomonadota</taxon>
        <taxon>Betaproteobacteria</taxon>
        <taxon>Nitrosomonadales</taxon>
        <taxon>OM43 clade</taxon>
    </lineage>
</organism>